<dbReference type="PROSITE" id="PS50118">
    <property type="entry name" value="HMG_BOX_2"/>
    <property type="match status" value="1"/>
</dbReference>
<dbReference type="EMBL" id="SPUK01000007">
    <property type="protein sequence ID" value="TQV96020.1"/>
    <property type="molecule type" value="Genomic_DNA"/>
</dbReference>
<evidence type="ECO:0000256" key="1">
    <source>
        <dbReference type="ARBA" id="ARBA00023125"/>
    </source>
</evidence>
<dbReference type="SUPFAM" id="SSF47095">
    <property type="entry name" value="HMG-box"/>
    <property type="match status" value="1"/>
</dbReference>
<dbReference type="GO" id="GO:0000981">
    <property type="term" value="F:DNA-binding transcription factor activity, RNA polymerase II-specific"/>
    <property type="evidence" value="ECO:0007669"/>
    <property type="project" value="TreeGrafter"/>
</dbReference>
<dbReference type="AlphaFoldDB" id="A0A545V2S7"/>
<dbReference type="Pfam" id="PF00505">
    <property type="entry name" value="HMG_box"/>
    <property type="match status" value="1"/>
</dbReference>
<dbReference type="OrthoDB" id="2307332at2759"/>
<evidence type="ECO:0000256" key="2">
    <source>
        <dbReference type="ARBA" id="ARBA00023242"/>
    </source>
</evidence>
<evidence type="ECO:0000256" key="4">
    <source>
        <dbReference type="SAM" id="MobiDB-lite"/>
    </source>
</evidence>
<protein>
    <submittedName>
        <fullName evidence="6">HMG box protein</fullName>
    </submittedName>
</protein>
<dbReference type="GO" id="GO:0000978">
    <property type="term" value="F:RNA polymerase II cis-regulatory region sequence-specific DNA binding"/>
    <property type="evidence" value="ECO:0007669"/>
    <property type="project" value="TreeGrafter"/>
</dbReference>
<gene>
    <name evidence="6" type="ORF">IF1G_05849</name>
</gene>
<dbReference type="PANTHER" id="PTHR45789">
    <property type="entry name" value="FI18025P1"/>
    <property type="match status" value="1"/>
</dbReference>
<reference evidence="6 7" key="1">
    <citation type="journal article" date="2019" name="Appl. Microbiol. Biotechnol.">
        <title>Genome sequence of Isaria javanica and comparative genome analysis insights into family S53 peptidase evolution in fungal entomopathogens.</title>
        <authorList>
            <person name="Lin R."/>
            <person name="Zhang X."/>
            <person name="Xin B."/>
            <person name="Zou M."/>
            <person name="Gao Y."/>
            <person name="Qin F."/>
            <person name="Hu Q."/>
            <person name="Xie B."/>
            <person name="Cheng X."/>
        </authorList>
    </citation>
    <scope>NUCLEOTIDE SEQUENCE [LARGE SCALE GENOMIC DNA]</scope>
    <source>
        <strain evidence="6 7">IJ1G</strain>
    </source>
</reference>
<feature type="domain" description="HMG box" evidence="5">
    <location>
        <begin position="24"/>
        <end position="93"/>
    </location>
</feature>
<evidence type="ECO:0000313" key="7">
    <source>
        <dbReference type="Proteomes" id="UP000315783"/>
    </source>
</evidence>
<keyword evidence="2 3" id="KW-0539">Nucleus</keyword>
<dbReference type="Proteomes" id="UP000315783">
    <property type="component" value="Unassembled WGS sequence"/>
</dbReference>
<dbReference type="CDD" id="cd01389">
    <property type="entry name" value="HMG-box_ROX1-like"/>
    <property type="match status" value="1"/>
</dbReference>
<dbReference type="Gene3D" id="1.10.30.10">
    <property type="entry name" value="High mobility group box domain"/>
    <property type="match status" value="1"/>
</dbReference>
<evidence type="ECO:0000259" key="5">
    <source>
        <dbReference type="PROSITE" id="PS50118"/>
    </source>
</evidence>
<feature type="DNA-binding region" description="HMG box" evidence="3">
    <location>
        <begin position="24"/>
        <end position="93"/>
    </location>
</feature>
<feature type="compositionally biased region" description="Low complexity" evidence="4">
    <location>
        <begin position="129"/>
        <end position="138"/>
    </location>
</feature>
<dbReference type="InterPro" id="IPR036910">
    <property type="entry name" value="HMG_box_dom_sf"/>
</dbReference>
<proteinExistence type="predicted"/>
<dbReference type="PANTHER" id="PTHR45789:SF2">
    <property type="entry name" value="FI18025P1"/>
    <property type="match status" value="1"/>
</dbReference>
<comment type="caution">
    <text evidence="6">The sequence shown here is derived from an EMBL/GenBank/DDBJ whole genome shotgun (WGS) entry which is preliminary data.</text>
</comment>
<dbReference type="STRING" id="43265.A0A545V2S7"/>
<sequence length="315" mass="34511">MDVTTFAKRSVEVRQKEKAKNGKVKRPLNAFMLYRKAYQDVAKTQCTRNNHQQVSTICGSSWNNWEPPSIITQFRDLAKIEKEMHEAAFPEYKYDPVQAKKPGDGISRNSKTCGLGEGESNCRRRRSGRQQVGRGTSRARPPFPFGPQGHGHGLQIPYSRPAVGPWPQDQGLPSHGWHAPGRLPADAFQYVPRGPAQSSDGLDTAPSYACAASALPLQLYPTHVDSCVDPSLPVEGPGPQYAQFLGTNHDMLSDWVNGGGAQDASTTLVPGLDITDPGTHTAYLQGVEGDWQVEQLEEGSHFSDWMTQAASGEQQ</sequence>
<name>A0A545V2S7_9HYPO</name>
<keyword evidence="7" id="KW-1185">Reference proteome</keyword>
<keyword evidence="1 3" id="KW-0238">DNA-binding</keyword>
<dbReference type="InterPro" id="IPR009071">
    <property type="entry name" value="HMG_box_dom"/>
</dbReference>
<organism evidence="6 7">
    <name type="scientific">Cordyceps javanica</name>
    <dbReference type="NCBI Taxonomy" id="43265"/>
    <lineage>
        <taxon>Eukaryota</taxon>
        <taxon>Fungi</taxon>
        <taxon>Dikarya</taxon>
        <taxon>Ascomycota</taxon>
        <taxon>Pezizomycotina</taxon>
        <taxon>Sordariomycetes</taxon>
        <taxon>Hypocreomycetidae</taxon>
        <taxon>Hypocreales</taxon>
        <taxon>Cordycipitaceae</taxon>
        <taxon>Cordyceps</taxon>
    </lineage>
</organism>
<evidence type="ECO:0000313" key="6">
    <source>
        <dbReference type="EMBL" id="TQV96020.1"/>
    </source>
</evidence>
<accession>A0A545V2S7</accession>
<evidence type="ECO:0000256" key="3">
    <source>
        <dbReference type="PROSITE-ProRule" id="PRU00267"/>
    </source>
</evidence>
<dbReference type="GO" id="GO:0005634">
    <property type="term" value="C:nucleus"/>
    <property type="evidence" value="ECO:0007669"/>
    <property type="project" value="UniProtKB-UniRule"/>
</dbReference>
<feature type="region of interest" description="Disordered" evidence="4">
    <location>
        <begin position="99"/>
        <end position="146"/>
    </location>
</feature>
<dbReference type="InterPro" id="IPR051356">
    <property type="entry name" value="SOX/SOX-like_TF"/>
</dbReference>
<dbReference type="SMART" id="SM00398">
    <property type="entry name" value="HMG"/>
    <property type="match status" value="1"/>
</dbReference>